<gene>
    <name evidence="2" type="ORF">EV420DRAFT_1752849</name>
</gene>
<dbReference type="Proteomes" id="UP001175211">
    <property type="component" value="Unassembled WGS sequence"/>
</dbReference>
<evidence type="ECO:0000313" key="3">
    <source>
        <dbReference type="Proteomes" id="UP001175211"/>
    </source>
</evidence>
<organism evidence="2 3">
    <name type="scientific">Armillaria tabescens</name>
    <name type="common">Ringless honey mushroom</name>
    <name type="synonym">Agaricus tabescens</name>
    <dbReference type="NCBI Taxonomy" id="1929756"/>
    <lineage>
        <taxon>Eukaryota</taxon>
        <taxon>Fungi</taxon>
        <taxon>Dikarya</taxon>
        <taxon>Basidiomycota</taxon>
        <taxon>Agaricomycotina</taxon>
        <taxon>Agaricomycetes</taxon>
        <taxon>Agaricomycetidae</taxon>
        <taxon>Agaricales</taxon>
        <taxon>Marasmiineae</taxon>
        <taxon>Physalacriaceae</taxon>
        <taxon>Desarmillaria</taxon>
    </lineage>
</organism>
<evidence type="ECO:0000313" key="2">
    <source>
        <dbReference type="EMBL" id="KAK0439711.1"/>
    </source>
</evidence>
<name>A0AA39MLY9_ARMTA</name>
<dbReference type="RefSeq" id="XP_060323353.1">
    <property type="nucleotide sequence ID" value="XM_060480427.1"/>
</dbReference>
<feature type="compositionally biased region" description="Polar residues" evidence="1">
    <location>
        <begin position="408"/>
        <end position="421"/>
    </location>
</feature>
<evidence type="ECO:0008006" key="4">
    <source>
        <dbReference type="Google" id="ProtNLM"/>
    </source>
</evidence>
<feature type="compositionally biased region" description="Polar residues" evidence="1">
    <location>
        <begin position="353"/>
        <end position="374"/>
    </location>
</feature>
<reference evidence="2" key="1">
    <citation type="submission" date="2023-06" db="EMBL/GenBank/DDBJ databases">
        <authorList>
            <consortium name="Lawrence Berkeley National Laboratory"/>
            <person name="Ahrendt S."/>
            <person name="Sahu N."/>
            <person name="Indic B."/>
            <person name="Wong-Bajracharya J."/>
            <person name="Merenyi Z."/>
            <person name="Ke H.-M."/>
            <person name="Monk M."/>
            <person name="Kocsube S."/>
            <person name="Drula E."/>
            <person name="Lipzen A."/>
            <person name="Balint B."/>
            <person name="Henrissat B."/>
            <person name="Andreopoulos B."/>
            <person name="Martin F.M."/>
            <person name="Harder C.B."/>
            <person name="Rigling D."/>
            <person name="Ford K.L."/>
            <person name="Foster G.D."/>
            <person name="Pangilinan J."/>
            <person name="Papanicolaou A."/>
            <person name="Barry K."/>
            <person name="LaButti K."/>
            <person name="Viragh M."/>
            <person name="Koriabine M."/>
            <person name="Yan M."/>
            <person name="Riley R."/>
            <person name="Champramary S."/>
            <person name="Plett K.L."/>
            <person name="Tsai I.J."/>
            <person name="Slot J."/>
            <person name="Sipos G."/>
            <person name="Plett J."/>
            <person name="Nagy L.G."/>
            <person name="Grigoriev I.V."/>
        </authorList>
    </citation>
    <scope>NUCLEOTIDE SEQUENCE</scope>
    <source>
        <strain evidence="2">CCBAS 213</strain>
    </source>
</reference>
<feature type="compositionally biased region" description="Polar residues" evidence="1">
    <location>
        <begin position="198"/>
        <end position="208"/>
    </location>
</feature>
<sequence>MASVPRGQVNLEKFRASWTSLYTPHRVLSLTKTLFLLLSAFVRQRASTFISAMAEQDFGPSYHDSAQKLTELGANPPTNTWDSAEVDAWLLNAHSNWVTCDTTWSAVEDVDEDDWSELEFAALSCLQHFPRKLVSQARAEFNAMLVFFDKYNITVSPLVLRPAVSRQSRAPSMALGRGLSQTPRRERLQDKSTPAPPSNTGASTSIIQQEVVPAQSRHTTSIPPSPKGTATLHEKPREPTPVPSPVTEKTPVPPASRPPTPRRSPSKEKTPVSPVFKPTPPLFSTSRKASPVPPVLDKQSISAQDLFDAPTPPAAHGAKDQGVDQSGPPAANDVRPGSAGPSLFSTPAGWGTSAWSPPLSQLNSPFGSQNSALPSTFDFHLPQDSPLRRPTRPSFVEEALSSFKDSKASVTKEPSSSTGVQVSDLITLKVPPLRRVPSPAASQPDEVEDTTMNNAKTPPPLPEDETMDVDSPPPTRRIAKTSKPAPNPIFEDSIPDNDDTVVIPSPRTFRDRTKHAVIKPGSRVIKKTSSKGKGKAVEVQVPSSKKRKVSAIAEDEDTQTPQFPDAKRTRGRAKNEPPPPTRGISGGGFGEPVPKGMTEVSKPRTSMGVLMLSKDFGSHVEVDGRLWAADIAPFVLEAYSYSCDRCKKAGTHCRALQRSGCVCARCVYTKSACTFNGKKLLCPRIPYRPDPVQYDAIVGARNLIAQHMDAIARIISDIFRASNLQEHVDGLRDCVNSLWGAEALAEVMAEDEGIEDTEAVVDEEVDEDGAGPSTT</sequence>
<feature type="compositionally biased region" description="Basic residues" evidence="1">
    <location>
        <begin position="524"/>
        <end position="534"/>
    </location>
</feature>
<keyword evidence="3" id="KW-1185">Reference proteome</keyword>
<feature type="compositionally biased region" description="Pro residues" evidence="1">
    <location>
        <begin position="251"/>
        <end position="262"/>
    </location>
</feature>
<comment type="caution">
    <text evidence="2">The sequence shown here is derived from an EMBL/GenBank/DDBJ whole genome shotgun (WGS) entry which is preliminary data.</text>
</comment>
<dbReference type="AlphaFoldDB" id="A0AA39MLY9"/>
<dbReference type="GeneID" id="85363975"/>
<feature type="region of interest" description="Disordered" evidence="1">
    <location>
        <begin position="165"/>
        <end position="593"/>
    </location>
</feature>
<accession>A0AA39MLY9</accession>
<protein>
    <recommendedName>
        <fullName evidence="4">Zn(2)-C6 fungal-type domain-containing protein</fullName>
    </recommendedName>
</protein>
<evidence type="ECO:0000256" key="1">
    <source>
        <dbReference type="SAM" id="MobiDB-lite"/>
    </source>
</evidence>
<dbReference type="EMBL" id="JAUEPS010000082">
    <property type="protein sequence ID" value="KAK0439711.1"/>
    <property type="molecule type" value="Genomic_DNA"/>
</dbReference>
<proteinExistence type="predicted"/>